<dbReference type="Gene3D" id="1.25.40.10">
    <property type="entry name" value="Tetratricopeptide repeat domain"/>
    <property type="match status" value="1"/>
</dbReference>
<dbReference type="AlphaFoldDB" id="A0A1B6EGE7"/>
<evidence type="ECO:0008006" key="3">
    <source>
        <dbReference type="Google" id="ProtNLM"/>
    </source>
</evidence>
<dbReference type="InterPro" id="IPR028796">
    <property type="entry name" value="BBS8"/>
</dbReference>
<organism evidence="2">
    <name type="scientific">Clastoptera arizonana</name>
    <name type="common">Arizona spittle bug</name>
    <dbReference type="NCBI Taxonomy" id="38151"/>
    <lineage>
        <taxon>Eukaryota</taxon>
        <taxon>Metazoa</taxon>
        <taxon>Ecdysozoa</taxon>
        <taxon>Arthropoda</taxon>
        <taxon>Hexapoda</taxon>
        <taxon>Insecta</taxon>
        <taxon>Pterygota</taxon>
        <taxon>Neoptera</taxon>
        <taxon>Paraneoptera</taxon>
        <taxon>Hemiptera</taxon>
        <taxon>Auchenorrhyncha</taxon>
        <taxon>Cercopoidea</taxon>
        <taxon>Clastopteridae</taxon>
        <taxon>Clastoptera</taxon>
    </lineage>
</organism>
<dbReference type="GO" id="GO:1905515">
    <property type="term" value="P:non-motile cilium assembly"/>
    <property type="evidence" value="ECO:0007669"/>
    <property type="project" value="InterPro"/>
</dbReference>
<dbReference type="InterPro" id="IPR011990">
    <property type="entry name" value="TPR-like_helical_dom_sf"/>
</dbReference>
<dbReference type="PANTHER" id="PTHR44177">
    <property type="entry name" value="TETRATRICOPEPTIDE REPEAT PROTEIN 8"/>
    <property type="match status" value="1"/>
</dbReference>
<dbReference type="SMART" id="SM00028">
    <property type="entry name" value="TPR"/>
    <property type="match status" value="3"/>
</dbReference>
<reference evidence="2" key="1">
    <citation type="submission" date="2015-12" db="EMBL/GenBank/DDBJ databases">
        <title>De novo transcriptome assembly of four potential Pierce s Disease insect vectors from Arizona vineyards.</title>
        <authorList>
            <person name="Tassone E.E."/>
        </authorList>
    </citation>
    <scope>NUCLEOTIDE SEQUENCE</scope>
</reference>
<dbReference type="GO" id="GO:0097730">
    <property type="term" value="C:non-motile cilium"/>
    <property type="evidence" value="ECO:0007669"/>
    <property type="project" value="TreeGrafter"/>
</dbReference>
<dbReference type="SUPFAM" id="SSF48452">
    <property type="entry name" value="TPR-like"/>
    <property type="match status" value="1"/>
</dbReference>
<name>A0A1B6EGE7_9HEMI</name>
<dbReference type="InterPro" id="IPR019734">
    <property type="entry name" value="TPR_rpt"/>
</dbReference>
<dbReference type="EMBL" id="GEDC01000338">
    <property type="protein sequence ID" value="JAS36960.1"/>
    <property type="molecule type" value="Transcribed_RNA"/>
</dbReference>
<gene>
    <name evidence="2" type="ORF">g.29043</name>
    <name evidence="1" type="ORF">g.29049</name>
</gene>
<evidence type="ECO:0000313" key="1">
    <source>
        <dbReference type="EMBL" id="JAS14660.1"/>
    </source>
</evidence>
<dbReference type="GO" id="GO:0036064">
    <property type="term" value="C:ciliary basal body"/>
    <property type="evidence" value="ECO:0007669"/>
    <property type="project" value="TreeGrafter"/>
</dbReference>
<proteinExistence type="predicted"/>
<dbReference type="Pfam" id="PF13181">
    <property type="entry name" value="TPR_8"/>
    <property type="match status" value="1"/>
</dbReference>
<evidence type="ECO:0000313" key="2">
    <source>
        <dbReference type="EMBL" id="JAS36960.1"/>
    </source>
</evidence>
<dbReference type="PANTHER" id="PTHR44177:SF1">
    <property type="entry name" value="TETRATRICOPEPTIDE REPEAT PROTEIN 8"/>
    <property type="match status" value="1"/>
</dbReference>
<protein>
    <recommendedName>
        <fullName evidence="3">Tetratricopeptide repeat protein 8</fullName>
    </recommendedName>
</protein>
<sequence length="205" mass="23645">MLLLFKLPDSILPNMPQIKDLQNLCFNLYFIMKIMSVIILEALNKIPASVIYYRQILQKDATNIESIACIAVNYFYNDQPEIALRFYRRLLQMGLYNAELFNNLGLCCFYCQQYDMSVSCFERALSLAVDVTAADVWFNIGNVFIAAASIAPHLYEADYNNALISHDVGDLQTSYIVLQKALKAYPEHQMSVEIMKELQKHFNHF</sequence>
<accession>A0A1B6EGE7</accession>
<dbReference type="GO" id="GO:0034464">
    <property type="term" value="C:BBSome"/>
    <property type="evidence" value="ECO:0007669"/>
    <property type="project" value="InterPro"/>
</dbReference>
<dbReference type="EMBL" id="GEDC01022638">
    <property type="protein sequence ID" value="JAS14660.1"/>
    <property type="molecule type" value="Transcribed_RNA"/>
</dbReference>